<evidence type="ECO:0000256" key="1">
    <source>
        <dbReference type="SAM" id="Phobius"/>
    </source>
</evidence>
<keyword evidence="1" id="KW-0472">Membrane</keyword>
<reference evidence="2 3" key="1">
    <citation type="journal article" date="2015" name="Nature">
        <title>rRNA introns, odd ribosomes, and small enigmatic genomes across a large radiation of phyla.</title>
        <authorList>
            <person name="Brown C.T."/>
            <person name="Hug L.A."/>
            <person name="Thomas B.C."/>
            <person name="Sharon I."/>
            <person name="Castelle C.J."/>
            <person name="Singh A."/>
            <person name="Wilkins M.J."/>
            <person name="Williams K.H."/>
            <person name="Banfield J.F."/>
        </authorList>
    </citation>
    <scope>NUCLEOTIDE SEQUENCE [LARGE SCALE GENOMIC DNA]</scope>
</reference>
<organism evidence="2 3">
    <name type="scientific">Candidatus Gottesmanbacteria bacterium GW2011_GWB1_49_7</name>
    <dbReference type="NCBI Taxonomy" id="1618448"/>
    <lineage>
        <taxon>Bacteria</taxon>
        <taxon>Candidatus Gottesmaniibacteriota</taxon>
    </lineage>
</organism>
<proteinExistence type="predicted"/>
<gene>
    <name evidence="2" type="ORF">UY48_C0010G0009</name>
</gene>
<keyword evidence="1" id="KW-1133">Transmembrane helix</keyword>
<sequence>MESLLTNDWFNWIFSTYSVCLGLIPVAVSFILKLIAIFHPGVPSDKIIDLIQKTFAKKVDP</sequence>
<evidence type="ECO:0000313" key="2">
    <source>
        <dbReference type="EMBL" id="KKW12657.1"/>
    </source>
</evidence>
<keyword evidence="1" id="KW-0812">Transmembrane</keyword>
<name>A0A0G1YCH6_9BACT</name>
<evidence type="ECO:0000313" key="3">
    <source>
        <dbReference type="Proteomes" id="UP000034588"/>
    </source>
</evidence>
<accession>A0A0G1YCH6</accession>
<dbReference type="AlphaFoldDB" id="A0A0G1YCH6"/>
<dbReference type="EMBL" id="LCQD01000010">
    <property type="protein sequence ID" value="KKW12657.1"/>
    <property type="molecule type" value="Genomic_DNA"/>
</dbReference>
<feature type="transmembrane region" description="Helical" evidence="1">
    <location>
        <begin position="12"/>
        <end position="36"/>
    </location>
</feature>
<protein>
    <submittedName>
        <fullName evidence="2">Uncharacterized protein</fullName>
    </submittedName>
</protein>
<comment type="caution">
    <text evidence="2">The sequence shown here is derived from an EMBL/GenBank/DDBJ whole genome shotgun (WGS) entry which is preliminary data.</text>
</comment>
<dbReference type="Proteomes" id="UP000034588">
    <property type="component" value="Unassembled WGS sequence"/>
</dbReference>